<name>A0A6I3KU64_9NOCA</name>
<feature type="transmembrane region" description="Helical" evidence="6">
    <location>
        <begin position="57"/>
        <end position="77"/>
    </location>
</feature>
<keyword evidence="3 6" id="KW-1133">Transmembrane helix</keyword>
<protein>
    <submittedName>
        <fullName evidence="8">DUF1049 domain-containing protein</fullName>
    </submittedName>
</protein>
<evidence type="ECO:0000256" key="1">
    <source>
        <dbReference type="ARBA" id="ARBA00022475"/>
    </source>
</evidence>
<feature type="domain" description="Lipopolysaccharide assembly protein A" evidence="7">
    <location>
        <begin position="78"/>
        <end position="129"/>
    </location>
</feature>
<sequence length="130" mass="13602">MTTAGSGSGAEPTPGQNNPPPRNPPPSLTNRPPSSQPPSHGAPKQPGEGVPKTRAGYAWVGLVIAAVLGILVLVFILQNLEQVSMNVLAWEWNLPKGILVLLSVIAGALFTALVGSTRIVQLRRAAKKTQ</sequence>
<evidence type="ECO:0000256" key="2">
    <source>
        <dbReference type="ARBA" id="ARBA00022692"/>
    </source>
</evidence>
<reference evidence="8 9" key="1">
    <citation type="submission" date="2019-11" db="EMBL/GenBank/DDBJ databases">
        <title>Nocardia sp. nov. CT2-14 isolated from soil.</title>
        <authorList>
            <person name="Kanchanasin P."/>
            <person name="Tanasupawat S."/>
            <person name="Yuki M."/>
            <person name="Kudo T."/>
        </authorList>
    </citation>
    <scope>NUCLEOTIDE SEQUENCE [LARGE SCALE GENOMIC DNA]</scope>
    <source>
        <strain evidence="8 9">CT2-14</strain>
    </source>
</reference>
<keyword evidence="2 6" id="KW-0812">Transmembrane</keyword>
<dbReference type="Pfam" id="PF06305">
    <property type="entry name" value="LapA_dom"/>
    <property type="match status" value="1"/>
</dbReference>
<dbReference type="InterPro" id="IPR010445">
    <property type="entry name" value="LapA_dom"/>
</dbReference>
<feature type="compositionally biased region" description="Pro residues" evidence="5">
    <location>
        <begin position="17"/>
        <end position="27"/>
    </location>
</feature>
<dbReference type="EMBL" id="WMBB01000004">
    <property type="protein sequence ID" value="MTE12911.1"/>
    <property type="molecule type" value="Genomic_DNA"/>
</dbReference>
<feature type="transmembrane region" description="Helical" evidence="6">
    <location>
        <begin position="97"/>
        <end position="120"/>
    </location>
</feature>
<gene>
    <name evidence="8" type="ORF">GLP40_09005</name>
</gene>
<keyword evidence="1" id="KW-1003">Cell membrane</keyword>
<evidence type="ECO:0000256" key="6">
    <source>
        <dbReference type="SAM" id="Phobius"/>
    </source>
</evidence>
<dbReference type="RefSeq" id="WP_154787427.1">
    <property type="nucleotide sequence ID" value="NZ_WMBB01000004.1"/>
</dbReference>
<proteinExistence type="predicted"/>
<dbReference type="AlphaFoldDB" id="A0A6I3KU64"/>
<feature type="region of interest" description="Disordered" evidence="5">
    <location>
        <begin position="1"/>
        <end position="50"/>
    </location>
</feature>
<dbReference type="GO" id="GO:0005886">
    <property type="term" value="C:plasma membrane"/>
    <property type="evidence" value="ECO:0007669"/>
    <property type="project" value="InterPro"/>
</dbReference>
<organism evidence="8 9">
    <name type="scientific">Nocardia aurantiaca</name>
    <dbReference type="NCBI Taxonomy" id="2675850"/>
    <lineage>
        <taxon>Bacteria</taxon>
        <taxon>Bacillati</taxon>
        <taxon>Actinomycetota</taxon>
        <taxon>Actinomycetes</taxon>
        <taxon>Mycobacteriales</taxon>
        <taxon>Nocardiaceae</taxon>
        <taxon>Nocardia</taxon>
    </lineage>
</organism>
<keyword evidence="4 6" id="KW-0472">Membrane</keyword>
<evidence type="ECO:0000256" key="5">
    <source>
        <dbReference type="SAM" id="MobiDB-lite"/>
    </source>
</evidence>
<comment type="caution">
    <text evidence="8">The sequence shown here is derived from an EMBL/GenBank/DDBJ whole genome shotgun (WGS) entry which is preliminary data.</text>
</comment>
<accession>A0A6I3KU64</accession>
<keyword evidence="9" id="KW-1185">Reference proteome</keyword>
<evidence type="ECO:0000256" key="3">
    <source>
        <dbReference type="ARBA" id="ARBA00022989"/>
    </source>
</evidence>
<evidence type="ECO:0000256" key="4">
    <source>
        <dbReference type="ARBA" id="ARBA00023136"/>
    </source>
</evidence>
<evidence type="ECO:0000313" key="8">
    <source>
        <dbReference type="EMBL" id="MTE12911.1"/>
    </source>
</evidence>
<evidence type="ECO:0000259" key="7">
    <source>
        <dbReference type="Pfam" id="PF06305"/>
    </source>
</evidence>
<evidence type="ECO:0000313" key="9">
    <source>
        <dbReference type="Proteomes" id="UP000432464"/>
    </source>
</evidence>
<dbReference type="Proteomes" id="UP000432464">
    <property type="component" value="Unassembled WGS sequence"/>
</dbReference>